<dbReference type="EMBL" id="VSSQ01115197">
    <property type="protein sequence ID" value="MPN50745.1"/>
    <property type="molecule type" value="Genomic_DNA"/>
</dbReference>
<accession>A0A645IHI6</accession>
<name>A0A645IHI6_9ZZZZ</name>
<comment type="caution">
    <text evidence="1">The sequence shown here is derived from an EMBL/GenBank/DDBJ whole genome shotgun (WGS) entry which is preliminary data.</text>
</comment>
<sequence>MRQAVRQRSGRLQHQRFLLVKDSRDVRDLARREFADSDVDVLAGAVRRFRSGFAKLPNHRLEGFEVFPFQDRRHHLGAGCAAAEAAVADRFPVAAIRRGHRPLIVAAAGEPHRAADHRVDRFCGAFAADAGVFEFRPEG</sequence>
<gene>
    <name evidence="1" type="ORF">SDC9_198378</name>
</gene>
<proteinExistence type="predicted"/>
<protein>
    <submittedName>
        <fullName evidence="1">Uncharacterized protein</fullName>
    </submittedName>
</protein>
<organism evidence="1">
    <name type="scientific">bioreactor metagenome</name>
    <dbReference type="NCBI Taxonomy" id="1076179"/>
    <lineage>
        <taxon>unclassified sequences</taxon>
        <taxon>metagenomes</taxon>
        <taxon>ecological metagenomes</taxon>
    </lineage>
</organism>
<reference evidence="1" key="1">
    <citation type="submission" date="2019-08" db="EMBL/GenBank/DDBJ databases">
        <authorList>
            <person name="Kucharzyk K."/>
            <person name="Murdoch R.W."/>
            <person name="Higgins S."/>
            <person name="Loffler F."/>
        </authorList>
    </citation>
    <scope>NUCLEOTIDE SEQUENCE</scope>
</reference>
<evidence type="ECO:0000313" key="1">
    <source>
        <dbReference type="EMBL" id="MPN50745.1"/>
    </source>
</evidence>
<dbReference type="AlphaFoldDB" id="A0A645IHI6"/>